<evidence type="ECO:0000256" key="3">
    <source>
        <dbReference type="SAM" id="Phobius"/>
    </source>
</evidence>
<dbReference type="SUPFAM" id="SSF47473">
    <property type="entry name" value="EF-hand"/>
    <property type="match status" value="2"/>
</dbReference>
<dbReference type="PROSITE" id="PS00018">
    <property type="entry name" value="EF_HAND_1"/>
    <property type="match status" value="3"/>
</dbReference>
<feature type="domain" description="EF-hand" evidence="4">
    <location>
        <begin position="102"/>
        <end position="136"/>
    </location>
</feature>
<dbReference type="Pfam" id="PF13499">
    <property type="entry name" value="EF-hand_7"/>
    <property type="match status" value="2"/>
</dbReference>
<keyword evidence="1" id="KW-0106">Calcium</keyword>
<dbReference type="Proteomes" id="UP001224775">
    <property type="component" value="Unassembled WGS sequence"/>
</dbReference>
<feature type="domain" description="EF-hand" evidence="4">
    <location>
        <begin position="137"/>
        <end position="172"/>
    </location>
</feature>
<sequence length="493" mass="55869">MTIAEAVEGVVVMAEEGWWWWWRSGGRRGGGGGGGGRNHNGMRRQRSDHRMNGSGRGMDRMRGGDYNESSRSMNNRSMNRMDSSRDGFSANSRQSNQDDMMDILRSADGMFDVADTSGDGVLTFDEFEFYMRKHTDHDMDEIIHCFDSIDVDGNGNITRDEVRTAFLKKKREADGKSMGDADMDMLKVSRDADKFFDQADVDGNGSLTKNEFMAYMKRKTDHSEKAIVDLFMMMDVDQDGTITKEEVRKVYMQEREQHVKKGDGGGETLALLLGLEDEDMEKLEEDVYNMFFLAQTGSQAYWFTLFVWMLKLGLIYIIAYDLYTTYEFPPADNPTIIRVTQLLLLPVNVAVQEELVVTFFIYSNLKWDKVILEVSPHATSGKYHAANMMRLIDGLSFLFINTTLLLQATGILGMFLNFAALQFLQTIDNIALQLAADGYLSDKLEDVADSVGVMKLPRNDNECLQVLDSIFLFITFLLLVIAWALVAFVLTQD</sequence>
<evidence type="ECO:0000313" key="5">
    <source>
        <dbReference type="EMBL" id="KAK1748612.1"/>
    </source>
</evidence>
<feature type="domain" description="EF-hand" evidence="4">
    <location>
        <begin position="223"/>
        <end position="257"/>
    </location>
</feature>
<feature type="transmembrane region" description="Helical" evidence="3">
    <location>
        <begin position="300"/>
        <end position="319"/>
    </location>
</feature>
<dbReference type="InterPro" id="IPR002048">
    <property type="entry name" value="EF_hand_dom"/>
</dbReference>
<keyword evidence="3" id="KW-1133">Transmembrane helix</keyword>
<evidence type="ECO:0000313" key="6">
    <source>
        <dbReference type="Proteomes" id="UP001224775"/>
    </source>
</evidence>
<dbReference type="InterPro" id="IPR018247">
    <property type="entry name" value="EF_Hand_1_Ca_BS"/>
</dbReference>
<keyword evidence="3" id="KW-0472">Membrane</keyword>
<evidence type="ECO:0000259" key="4">
    <source>
        <dbReference type="PROSITE" id="PS50222"/>
    </source>
</evidence>
<keyword evidence="3" id="KW-0812">Transmembrane</keyword>
<dbReference type="PANTHER" id="PTHR10827">
    <property type="entry name" value="RETICULOCALBIN"/>
    <property type="match status" value="1"/>
</dbReference>
<protein>
    <submittedName>
        <fullName evidence="5">CREC-EF hand family protein</fullName>
    </submittedName>
</protein>
<feature type="transmembrane region" description="Helical" evidence="3">
    <location>
        <begin position="397"/>
        <end position="420"/>
    </location>
</feature>
<evidence type="ECO:0000256" key="2">
    <source>
        <dbReference type="SAM" id="MobiDB-lite"/>
    </source>
</evidence>
<feature type="transmembrane region" description="Helical" evidence="3">
    <location>
        <begin position="470"/>
        <end position="490"/>
    </location>
</feature>
<dbReference type="PROSITE" id="PS50222">
    <property type="entry name" value="EF_HAND_2"/>
    <property type="match status" value="4"/>
</dbReference>
<organism evidence="5 6">
    <name type="scientific">Skeletonema marinoi</name>
    <dbReference type="NCBI Taxonomy" id="267567"/>
    <lineage>
        <taxon>Eukaryota</taxon>
        <taxon>Sar</taxon>
        <taxon>Stramenopiles</taxon>
        <taxon>Ochrophyta</taxon>
        <taxon>Bacillariophyta</taxon>
        <taxon>Coscinodiscophyceae</taxon>
        <taxon>Thalassiosirophycidae</taxon>
        <taxon>Thalassiosirales</taxon>
        <taxon>Skeletonemataceae</taxon>
        <taxon>Skeletonema</taxon>
        <taxon>Skeletonema marinoi-dohrnii complex</taxon>
    </lineage>
</organism>
<dbReference type="GO" id="GO:0005509">
    <property type="term" value="F:calcium ion binding"/>
    <property type="evidence" value="ECO:0007669"/>
    <property type="project" value="InterPro"/>
</dbReference>
<accession>A0AAD8YNR5</accession>
<feature type="domain" description="EF-hand" evidence="4">
    <location>
        <begin position="187"/>
        <end position="222"/>
    </location>
</feature>
<dbReference type="AlphaFoldDB" id="A0AAD8YNR5"/>
<dbReference type="InterPro" id="IPR011992">
    <property type="entry name" value="EF-hand-dom_pair"/>
</dbReference>
<comment type="caution">
    <text evidence="5">The sequence shown here is derived from an EMBL/GenBank/DDBJ whole genome shotgun (WGS) entry which is preliminary data.</text>
</comment>
<keyword evidence="6" id="KW-1185">Reference proteome</keyword>
<gene>
    <name evidence="5" type="ORF">QTG54_000551</name>
</gene>
<dbReference type="EMBL" id="JATAAI010000001">
    <property type="protein sequence ID" value="KAK1748612.1"/>
    <property type="molecule type" value="Genomic_DNA"/>
</dbReference>
<reference evidence="5" key="1">
    <citation type="submission" date="2023-06" db="EMBL/GenBank/DDBJ databases">
        <title>Survivors Of The Sea: Transcriptome response of Skeletonema marinoi to long-term dormancy.</title>
        <authorList>
            <person name="Pinder M.I.M."/>
            <person name="Kourtchenko O."/>
            <person name="Robertson E.K."/>
            <person name="Larsson T."/>
            <person name="Maumus F."/>
            <person name="Osuna-Cruz C.M."/>
            <person name="Vancaester E."/>
            <person name="Stenow R."/>
            <person name="Vandepoele K."/>
            <person name="Ploug H."/>
            <person name="Bruchert V."/>
            <person name="Godhe A."/>
            <person name="Topel M."/>
        </authorList>
    </citation>
    <scope>NUCLEOTIDE SEQUENCE</scope>
    <source>
        <strain evidence="5">R05AC</strain>
    </source>
</reference>
<dbReference type="PANTHER" id="PTHR10827:SF85">
    <property type="entry name" value="CALCIUM-BINDING PROTEIN"/>
    <property type="match status" value="1"/>
</dbReference>
<feature type="compositionally biased region" description="Low complexity" evidence="2">
    <location>
        <begin position="69"/>
        <end position="81"/>
    </location>
</feature>
<name>A0AAD8YNR5_9STRA</name>
<feature type="region of interest" description="Disordered" evidence="2">
    <location>
        <begin position="29"/>
        <end position="96"/>
    </location>
</feature>
<proteinExistence type="predicted"/>
<feature type="compositionally biased region" description="Gly residues" evidence="2">
    <location>
        <begin position="29"/>
        <end position="38"/>
    </location>
</feature>
<dbReference type="SMART" id="SM00054">
    <property type="entry name" value="EFh"/>
    <property type="match status" value="4"/>
</dbReference>
<dbReference type="Gene3D" id="1.10.238.10">
    <property type="entry name" value="EF-hand"/>
    <property type="match status" value="2"/>
</dbReference>
<evidence type="ECO:0000256" key="1">
    <source>
        <dbReference type="ARBA" id="ARBA00022837"/>
    </source>
</evidence>